<comment type="similarity">
    <text evidence="1">Belongs to the RimM family.</text>
</comment>
<comment type="domain">
    <text evidence="1">The PRC barrel domain binds ribosomal protein uS19.</text>
</comment>
<comment type="subunit">
    <text evidence="1">Binds ribosomal protein uS19.</text>
</comment>
<comment type="function">
    <text evidence="1">An accessory protein needed during the final step in the assembly of 30S ribosomal subunit, possibly for assembly of the head region. Essential for efficient processing of 16S rRNA. May be needed both before and after RbfA during the maturation of 16S rRNA. It has affinity for free ribosomal 30S subunits but not for 70S ribosomes.</text>
</comment>
<dbReference type="InterPro" id="IPR009000">
    <property type="entry name" value="Transl_B-barrel_sf"/>
</dbReference>
<dbReference type="GO" id="GO:0042274">
    <property type="term" value="P:ribosomal small subunit biogenesis"/>
    <property type="evidence" value="ECO:0007669"/>
    <property type="project" value="UniProtKB-UniRule"/>
</dbReference>
<keyword evidence="1" id="KW-0690">Ribosome biogenesis</keyword>
<keyword evidence="1" id="KW-0698">rRNA processing</keyword>
<dbReference type="KEGG" id="msil:METEAL_30410"/>
<dbReference type="EMBL" id="AP027080">
    <property type="protein sequence ID" value="BDU73867.1"/>
    <property type="molecule type" value="Genomic_DNA"/>
</dbReference>
<evidence type="ECO:0000313" key="3">
    <source>
        <dbReference type="EMBL" id="BDU73867.1"/>
    </source>
</evidence>
<evidence type="ECO:0000256" key="1">
    <source>
        <dbReference type="HAMAP-Rule" id="MF_00014"/>
    </source>
</evidence>
<organism evidence="3 4">
    <name type="scientific">Mesoterricola silvestris</name>
    <dbReference type="NCBI Taxonomy" id="2927979"/>
    <lineage>
        <taxon>Bacteria</taxon>
        <taxon>Pseudomonadati</taxon>
        <taxon>Acidobacteriota</taxon>
        <taxon>Holophagae</taxon>
        <taxon>Holophagales</taxon>
        <taxon>Holophagaceae</taxon>
        <taxon>Mesoterricola</taxon>
    </lineage>
</organism>
<evidence type="ECO:0000313" key="4">
    <source>
        <dbReference type="Proteomes" id="UP001238179"/>
    </source>
</evidence>
<protein>
    <recommendedName>
        <fullName evidence="1">Ribosome maturation factor RimM</fullName>
    </recommendedName>
</protein>
<dbReference type="InterPro" id="IPR002676">
    <property type="entry name" value="RimM_N"/>
</dbReference>
<keyword evidence="1" id="KW-0963">Cytoplasm</keyword>
<feature type="domain" description="RimM N-terminal" evidence="2">
    <location>
        <begin position="4"/>
        <end position="94"/>
    </location>
</feature>
<proteinExistence type="inferred from homology"/>
<accession>A0AA48KB13</accession>
<dbReference type="GO" id="GO:0005737">
    <property type="term" value="C:cytoplasm"/>
    <property type="evidence" value="ECO:0007669"/>
    <property type="project" value="UniProtKB-SubCell"/>
</dbReference>
<dbReference type="Proteomes" id="UP001238179">
    <property type="component" value="Chromosome"/>
</dbReference>
<name>A0AA48KB13_9BACT</name>
<sequence length="181" mass="20143">MFLLGHLAKVQGLKGEFLLHELMDEPEKLDGMAGLVLAPPSLDLETAAPAAPARPVRVRSFRFHQDRACVSFEDIPDRTAAEPFKGWAIWAPDAAVTLPEGETFRHAWIGCQVYVHGALAGEVLRLDPTPMGYDMVVLKDLRPGRTGQRDVPYIKAWWQVDLEARRLDLDPPPGLLDLDLD</sequence>
<evidence type="ECO:0000259" key="2">
    <source>
        <dbReference type="Pfam" id="PF01782"/>
    </source>
</evidence>
<dbReference type="AlphaFoldDB" id="A0AA48KB13"/>
<dbReference type="GO" id="GO:0005840">
    <property type="term" value="C:ribosome"/>
    <property type="evidence" value="ECO:0007669"/>
    <property type="project" value="InterPro"/>
</dbReference>
<dbReference type="Pfam" id="PF01782">
    <property type="entry name" value="RimM"/>
    <property type="match status" value="1"/>
</dbReference>
<comment type="subcellular location">
    <subcellularLocation>
        <location evidence="1">Cytoplasm</location>
    </subcellularLocation>
</comment>
<dbReference type="HAMAP" id="MF_00014">
    <property type="entry name" value="Ribosome_mat_RimM"/>
    <property type="match status" value="1"/>
</dbReference>
<dbReference type="Gene3D" id="2.40.30.60">
    <property type="entry name" value="RimM"/>
    <property type="match status" value="1"/>
</dbReference>
<dbReference type="Gene3D" id="2.30.30.240">
    <property type="entry name" value="PRC-barrel domain"/>
    <property type="match status" value="1"/>
</dbReference>
<dbReference type="InterPro" id="IPR011961">
    <property type="entry name" value="RimM"/>
</dbReference>
<dbReference type="GO" id="GO:0006364">
    <property type="term" value="P:rRNA processing"/>
    <property type="evidence" value="ECO:0007669"/>
    <property type="project" value="UniProtKB-UniRule"/>
</dbReference>
<dbReference type="InterPro" id="IPR036976">
    <property type="entry name" value="RimM_N_sf"/>
</dbReference>
<dbReference type="SUPFAM" id="SSF50447">
    <property type="entry name" value="Translation proteins"/>
    <property type="match status" value="1"/>
</dbReference>
<dbReference type="GO" id="GO:0043022">
    <property type="term" value="F:ribosome binding"/>
    <property type="evidence" value="ECO:0007669"/>
    <property type="project" value="InterPro"/>
</dbReference>
<keyword evidence="1" id="KW-0143">Chaperone</keyword>
<dbReference type="RefSeq" id="WP_316412534.1">
    <property type="nucleotide sequence ID" value="NZ_AP027080.1"/>
</dbReference>
<keyword evidence="4" id="KW-1185">Reference proteome</keyword>
<reference evidence="4" key="1">
    <citation type="journal article" date="2023" name="Int. J. Syst. Evol. Microbiol.">
        <title>Mesoterricola silvestris gen. nov., sp. nov., Mesoterricola sediminis sp. nov., Geothrix oryzae sp. nov., Geothrix edaphica sp. nov., Geothrix rubra sp. nov., and Geothrix limicola sp. nov., six novel members of Acidobacteriota isolated from soils.</title>
        <authorList>
            <person name="Itoh H."/>
            <person name="Sugisawa Y."/>
            <person name="Mise K."/>
            <person name="Xu Z."/>
            <person name="Kuniyasu M."/>
            <person name="Ushijima N."/>
            <person name="Kawano K."/>
            <person name="Kobayashi E."/>
            <person name="Shiratori Y."/>
            <person name="Masuda Y."/>
            <person name="Senoo K."/>
        </authorList>
    </citation>
    <scope>NUCLEOTIDE SEQUENCE [LARGE SCALE GENOMIC DNA]</scope>
    <source>
        <strain evidence="4">W79</strain>
    </source>
</reference>
<gene>
    <name evidence="1" type="primary">rimM</name>
    <name evidence="3" type="ORF">METEAL_30410</name>
</gene>